<evidence type="ECO:0000256" key="2">
    <source>
        <dbReference type="SAM" id="MobiDB-lite"/>
    </source>
</evidence>
<dbReference type="AlphaFoldDB" id="A0A4S8J6V8"/>
<evidence type="ECO:0000256" key="1">
    <source>
        <dbReference type="ARBA" id="ARBA00010820"/>
    </source>
</evidence>
<feature type="region of interest" description="Disordered" evidence="2">
    <location>
        <begin position="1"/>
        <end position="61"/>
    </location>
</feature>
<sequence length="349" mass="37713">MAASTPTHIEPSPPAAPAAADPPRKLPIKRKKAPHPTPVPSPGPPIAADHGFDEDDDGDDDDLEAAAASSGDQIDVRSTAAAPFRFQRVWSESEEIRFLQGLLGCWSQGLVFPRDLNLFFDRFSESMPQPYTRSQLSEKLRRLRKKFRVTSARVARGQDPARLAPHDRDVLHLCTRLWHPSHAASSPFSAPDVLAPGGGGNKRRRPNPRPPSGQDVLSPLPAPPSPVPVATLPPPPALFPPTDEKVGCTAVSTSMNAAHLGFKVGKEPLPPGMGADEAAAGKDETRHLMAKIVLSVFDACLAELKVTAASQGLGCQGNDLEKRWQEQRVAEMDVLARRLRMVLEKAIQN</sequence>
<feature type="domain" description="Glabrous enhancer-binding protein-like DBD" evidence="3">
    <location>
        <begin position="86"/>
        <end position="179"/>
    </location>
</feature>
<dbReference type="InterPro" id="IPR053932">
    <property type="entry name" value="GeBP-like_DBD"/>
</dbReference>
<proteinExistence type="inferred from homology"/>
<comment type="similarity">
    <text evidence="1">Belongs to the GeBP family.</text>
</comment>
<feature type="compositionally biased region" description="Pro residues" evidence="2">
    <location>
        <begin position="220"/>
        <end position="239"/>
    </location>
</feature>
<keyword evidence="5" id="KW-1185">Reference proteome</keyword>
<accession>A0A4S8J6V8</accession>
<name>A0A4S8J6V8_MUSBA</name>
<feature type="region of interest" description="Disordered" evidence="2">
    <location>
        <begin position="182"/>
        <end position="241"/>
    </location>
</feature>
<feature type="compositionally biased region" description="Acidic residues" evidence="2">
    <location>
        <begin position="52"/>
        <end position="61"/>
    </location>
</feature>
<evidence type="ECO:0000259" key="3">
    <source>
        <dbReference type="Pfam" id="PF04504"/>
    </source>
</evidence>
<protein>
    <recommendedName>
        <fullName evidence="3">Glabrous enhancer-binding protein-like DBD domain-containing protein</fullName>
    </recommendedName>
</protein>
<dbReference type="InterPro" id="IPR007592">
    <property type="entry name" value="GEBP"/>
</dbReference>
<reference evidence="4 5" key="1">
    <citation type="journal article" date="2019" name="Nat. Plants">
        <title>Genome sequencing of Musa balbisiana reveals subgenome evolution and function divergence in polyploid bananas.</title>
        <authorList>
            <person name="Yao X."/>
        </authorList>
    </citation>
    <scope>NUCLEOTIDE SEQUENCE [LARGE SCALE GENOMIC DNA]</scope>
    <source>
        <strain evidence="5">cv. DH-PKW</strain>
        <tissue evidence="4">Leaves</tissue>
    </source>
</reference>
<dbReference type="EMBL" id="PYDT01000006">
    <property type="protein sequence ID" value="THU57287.1"/>
    <property type="molecule type" value="Genomic_DNA"/>
</dbReference>
<organism evidence="4 5">
    <name type="scientific">Musa balbisiana</name>
    <name type="common">Banana</name>
    <dbReference type="NCBI Taxonomy" id="52838"/>
    <lineage>
        <taxon>Eukaryota</taxon>
        <taxon>Viridiplantae</taxon>
        <taxon>Streptophyta</taxon>
        <taxon>Embryophyta</taxon>
        <taxon>Tracheophyta</taxon>
        <taxon>Spermatophyta</taxon>
        <taxon>Magnoliopsida</taxon>
        <taxon>Liliopsida</taxon>
        <taxon>Zingiberales</taxon>
        <taxon>Musaceae</taxon>
        <taxon>Musa</taxon>
    </lineage>
</organism>
<dbReference type="PANTHER" id="PTHR31662">
    <property type="entry name" value="BNAANNG10740D PROTEIN-RELATED"/>
    <property type="match status" value="1"/>
</dbReference>
<evidence type="ECO:0000313" key="4">
    <source>
        <dbReference type="EMBL" id="THU57287.1"/>
    </source>
</evidence>
<feature type="compositionally biased region" description="Pro residues" evidence="2">
    <location>
        <begin position="35"/>
        <end position="45"/>
    </location>
</feature>
<evidence type="ECO:0000313" key="5">
    <source>
        <dbReference type="Proteomes" id="UP000317650"/>
    </source>
</evidence>
<dbReference type="Pfam" id="PF04504">
    <property type="entry name" value="GeBP-like_DBD"/>
    <property type="match status" value="1"/>
</dbReference>
<dbReference type="Proteomes" id="UP000317650">
    <property type="component" value="Chromosome 3"/>
</dbReference>
<comment type="caution">
    <text evidence="4">The sequence shown here is derived from an EMBL/GenBank/DDBJ whole genome shotgun (WGS) entry which is preliminary data.</text>
</comment>
<feature type="compositionally biased region" description="Low complexity" evidence="2">
    <location>
        <begin position="182"/>
        <end position="191"/>
    </location>
</feature>
<dbReference type="PANTHER" id="PTHR31662:SF8">
    <property type="entry name" value="EXPRESSED PROTEIN"/>
    <property type="match status" value="1"/>
</dbReference>
<gene>
    <name evidence="4" type="ORF">C4D60_Mb03t01930</name>
</gene>
<dbReference type="GO" id="GO:0005634">
    <property type="term" value="C:nucleus"/>
    <property type="evidence" value="ECO:0007669"/>
    <property type="project" value="TreeGrafter"/>
</dbReference>
<dbReference type="GO" id="GO:0006355">
    <property type="term" value="P:regulation of DNA-templated transcription"/>
    <property type="evidence" value="ECO:0007669"/>
    <property type="project" value="InterPro"/>
</dbReference>